<dbReference type="InterPro" id="IPR008991">
    <property type="entry name" value="Translation_prot_SH3-like_sf"/>
</dbReference>
<dbReference type="InterPro" id="IPR005825">
    <property type="entry name" value="Ribosomal_uL24_CS"/>
</dbReference>
<keyword evidence="3" id="KW-0694">RNA-binding</keyword>
<dbReference type="FunFam" id="2.30.30.30:FF:000004">
    <property type="entry name" value="50S ribosomal protein L24"/>
    <property type="match status" value="1"/>
</dbReference>
<dbReference type="InterPro" id="IPR041988">
    <property type="entry name" value="Ribosomal_uL24_KOW"/>
</dbReference>
<evidence type="ECO:0000256" key="4">
    <source>
        <dbReference type="ARBA" id="ARBA00022980"/>
    </source>
</evidence>
<dbReference type="Gene3D" id="2.30.30.30">
    <property type="match status" value="1"/>
</dbReference>
<dbReference type="PROSITE" id="PS01108">
    <property type="entry name" value="RIBOSOMAL_L24"/>
    <property type="match status" value="1"/>
</dbReference>
<feature type="domain" description="KOW" evidence="6">
    <location>
        <begin position="6"/>
        <end position="33"/>
    </location>
</feature>
<proteinExistence type="inferred from homology"/>
<keyword evidence="4" id="KW-0689">Ribosomal protein</keyword>
<evidence type="ECO:0000259" key="6">
    <source>
        <dbReference type="SMART" id="SM00739"/>
    </source>
</evidence>
<dbReference type="InterPro" id="IPR003256">
    <property type="entry name" value="Ribosomal_uL24"/>
</dbReference>
<dbReference type="EMBL" id="BARS01004818">
    <property type="protein sequence ID" value="GAF83785.1"/>
    <property type="molecule type" value="Genomic_DNA"/>
</dbReference>
<accession>X0U5K7</accession>
<dbReference type="GO" id="GO:0003735">
    <property type="term" value="F:structural constituent of ribosome"/>
    <property type="evidence" value="ECO:0007669"/>
    <property type="project" value="InterPro"/>
</dbReference>
<dbReference type="NCBIfam" id="TIGR01079">
    <property type="entry name" value="rplX_bact"/>
    <property type="match status" value="1"/>
</dbReference>
<dbReference type="PANTHER" id="PTHR12903">
    <property type="entry name" value="MITOCHONDRIAL RIBOSOMAL PROTEIN L24"/>
    <property type="match status" value="1"/>
</dbReference>
<dbReference type="InterPro" id="IPR005824">
    <property type="entry name" value="KOW"/>
</dbReference>
<sequence>MSTKLHFKKNDQVMVIAGKEKGKTGKILNVISQKECVMIEKINFVKRHTRPGAKTKQGGIVEKEAPIHISNVMIVCNKCNSTVRIGRKTLEDGNKVRYCKKCGELIDL</sequence>
<organism evidence="7">
    <name type="scientific">marine sediment metagenome</name>
    <dbReference type="NCBI Taxonomy" id="412755"/>
    <lineage>
        <taxon>unclassified sequences</taxon>
        <taxon>metagenomes</taxon>
        <taxon>ecological metagenomes</taxon>
    </lineage>
</organism>
<dbReference type="GO" id="GO:0005840">
    <property type="term" value="C:ribosome"/>
    <property type="evidence" value="ECO:0007669"/>
    <property type="project" value="UniProtKB-KW"/>
</dbReference>
<evidence type="ECO:0000256" key="5">
    <source>
        <dbReference type="ARBA" id="ARBA00023274"/>
    </source>
</evidence>
<gene>
    <name evidence="7" type="ORF">S01H1_09431</name>
</gene>
<dbReference type="SUPFAM" id="SSF50104">
    <property type="entry name" value="Translation proteins SH3-like domain"/>
    <property type="match status" value="1"/>
</dbReference>
<dbReference type="Pfam" id="PF00467">
    <property type="entry name" value="KOW"/>
    <property type="match status" value="1"/>
</dbReference>
<evidence type="ECO:0000256" key="3">
    <source>
        <dbReference type="ARBA" id="ARBA00022884"/>
    </source>
</evidence>
<dbReference type="InterPro" id="IPR057264">
    <property type="entry name" value="Ribosomal_uL24_C"/>
</dbReference>
<dbReference type="GO" id="GO:0006412">
    <property type="term" value="P:translation"/>
    <property type="evidence" value="ECO:0007669"/>
    <property type="project" value="InterPro"/>
</dbReference>
<dbReference type="InterPro" id="IPR014722">
    <property type="entry name" value="Rib_uL2_dom2"/>
</dbReference>
<comment type="caution">
    <text evidence="7">The sequence shown here is derived from an EMBL/GenBank/DDBJ whole genome shotgun (WGS) entry which is preliminary data.</text>
</comment>
<evidence type="ECO:0000256" key="1">
    <source>
        <dbReference type="ARBA" id="ARBA00010618"/>
    </source>
</evidence>
<dbReference type="GO" id="GO:0019843">
    <property type="term" value="F:rRNA binding"/>
    <property type="evidence" value="ECO:0007669"/>
    <property type="project" value="UniProtKB-KW"/>
</dbReference>
<keyword evidence="2" id="KW-0699">rRNA-binding</keyword>
<keyword evidence="5" id="KW-0687">Ribonucleoprotein</keyword>
<dbReference type="Pfam" id="PF17136">
    <property type="entry name" value="ribosomal_L24"/>
    <property type="match status" value="1"/>
</dbReference>
<comment type="similarity">
    <text evidence="1">Belongs to the universal ribosomal protein uL24 family.</text>
</comment>
<name>X0U5K7_9ZZZZ</name>
<dbReference type="GO" id="GO:1990904">
    <property type="term" value="C:ribonucleoprotein complex"/>
    <property type="evidence" value="ECO:0007669"/>
    <property type="project" value="UniProtKB-KW"/>
</dbReference>
<reference evidence="7" key="1">
    <citation type="journal article" date="2014" name="Front. Microbiol.">
        <title>High frequency of phylogenetically diverse reductive dehalogenase-homologous genes in deep subseafloor sedimentary metagenomes.</title>
        <authorList>
            <person name="Kawai M."/>
            <person name="Futagami T."/>
            <person name="Toyoda A."/>
            <person name="Takaki Y."/>
            <person name="Nishi S."/>
            <person name="Hori S."/>
            <person name="Arai W."/>
            <person name="Tsubouchi T."/>
            <person name="Morono Y."/>
            <person name="Uchiyama I."/>
            <person name="Ito T."/>
            <person name="Fujiyama A."/>
            <person name="Inagaki F."/>
            <person name="Takami H."/>
        </authorList>
    </citation>
    <scope>NUCLEOTIDE SEQUENCE</scope>
    <source>
        <strain evidence="7">Expedition CK06-06</strain>
    </source>
</reference>
<evidence type="ECO:0000256" key="2">
    <source>
        <dbReference type="ARBA" id="ARBA00022730"/>
    </source>
</evidence>
<evidence type="ECO:0000313" key="7">
    <source>
        <dbReference type="EMBL" id="GAF83785.1"/>
    </source>
</evidence>
<protein>
    <recommendedName>
        <fullName evidence="6">KOW domain-containing protein</fullName>
    </recommendedName>
</protein>
<dbReference type="AlphaFoldDB" id="X0U5K7"/>
<dbReference type="CDD" id="cd06089">
    <property type="entry name" value="KOW_RPL26"/>
    <property type="match status" value="1"/>
</dbReference>
<dbReference type="HAMAP" id="MF_01326_B">
    <property type="entry name" value="Ribosomal_uL24_B"/>
    <property type="match status" value="1"/>
</dbReference>
<dbReference type="SMART" id="SM00739">
    <property type="entry name" value="KOW"/>
    <property type="match status" value="1"/>
</dbReference>